<reference evidence="1 2" key="1">
    <citation type="submission" date="2014-08" db="EMBL/GenBank/DDBJ databases">
        <title>Complete genome of a marine bacteria Jeotgalibacillus malaysiensis.</title>
        <authorList>
            <person name="Yaakop A.S."/>
            <person name="Chan K.-G."/>
            <person name="Goh K.M."/>
        </authorList>
    </citation>
    <scope>NUCLEOTIDE SEQUENCE [LARGE SCALE GENOMIC DNA]</scope>
    <source>
        <strain evidence="1 2">D5</strain>
        <plasmid evidence="2">Plasmid</plasmid>
    </source>
</reference>
<gene>
    <name evidence="1" type="ORF">JMA_37800</name>
</gene>
<dbReference type="KEGG" id="jeo:JMA_37800"/>
<dbReference type="HOGENOM" id="CLU_3344629_0_0_9"/>
<protein>
    <submittedName>
        <fullName evidence="1">Uncharacterized protein</fullName>
    </submittedName>
</protein>
<keyword evidence="1" id="KW-0614">Plasmid</keyword>
<sequence>MLNKTNSIDTPEKGCFLLTIVNLGVIIKEKGVEPNEI</sequence>
<accession>A0A0B5AWZ3</accession>
<dbReference type="AlphaFoldDB" id="A0A0B5AWZ3"/>
<dbReference type="EMBL" id="CP009417">
    <property type="protein sequence ID" value="AJD93098.1"/>
    <property type="molecule type" value="Genomic_DNA"/>
</dbReference>
<keyword evidence="2" id="KW-1185">Reference proteome</keyword>
<name>A0A0B5AWZ3_9BACL</name>
<geneLocation type="plasmid" evidence="2"/>
<evidence type="ECO:0000313" key="1">
    <source>
        <dbReference type="EMBL" id="AJD93098.1"/>
    </source>
</evidence>
<proteinExistence type="predicted"/>
<organism evidence="1 2">
    <name type="scientific">Jeotgalibacillus malaysiensis</name>
    <dbReference type="NCBI Taxonomy" id="1508404"/>
    <lineage>
        <taxon>Bacteria</taxon>
        <taxon>Bacillati</taxon>
        <taxon>Bacillota</taxon>
        <taxon>Bacilli</taxon>
        <taxon>Bacillales</taxon>
        <taxon>Caryophanaceae</taxon>
        <taxon>Jeotgalibacillus</taxon>
    </lineage>
</organism>
<evidence type="ECO:0000313" key="2">
    <source>
        <dbReference type="Proteomes" id="UP000031449"/>
    </source>
</evidence>
<dbReference type="BioCyc" id="JESP1508404:G14D9-13064-MONOMER"/>
<dbReference type="Proteomes" id="UP000031449">
    <property type="component" value="Plasmid unnamed"/>
</dbReference>